<dbReference type="AlphaFoldDB" id="A0A1U7LUL9"/>
<dbReference type="Proteomes" id="UP000186594">
    <property type="component" value="Unassembled WGS sequence"/>
</dbReference>
<name>A0A1U7LUL9_NEOID</name>
<keyword evidence="2" id="KW-1185">Reference proteome</keyword>
<accession>A0A1U7LUL9</accession>
<organism evidence="1 2">
    <name type="scientific">Neolecta irregularis (strain DAH-3)</name>
    <dbReference type="NCBI Taxonomy" id="1198029"/>
    <lineage>
        <taxon>Eukaryota</taxon>
        <taxon>Fungi</taxon>
        <taxon>Dikarya</taxon>
        <taxon>Ascomycota</taxon>
        <taxon>Taphrinomycotina</taxon>
        <taxon>Neolectales</taxon>
        <taxon>Neolectaceae</taxon>
        <taxon>Neolecta</taxon>
    </lineage>
</organism>
<gene>
    <name evidence="1" type="ORF">NEOLI_003693</name>
</gene>
<reference evidence="1 2" key="1">
    <citation type="submission" date="2016-04" db="EMBL/GenBank/DDBJ databases">
        <title>Evolutionary innovation and constraint leading to complex multicellularity in the Ascomycota.</title>
        <authorList>
            <person name="Cisse O."/>
            <person name="Nguyen A."/>
            <person name="Hewitt D.A."/>
            <person name="Jedd G."/>
            <person name="Stajich J.E."/>
        </authorList>
    </citation>
    <scope>NUCLEOTIDE SEQUENCE [LARGE SCALE GENOMIC DNA]</scope>
    <source>
        <strain evidence="1 2">DAH-3</strain>
    </source>
</reference>
<evidence type="ECO:0000313" key="1">
    <source>
        <dbReference type="EMBL" id="OLL26273.1"/>
    </source>
</evidence>
<sequence length="443" mass="50748">MQPVSPSRQAGQFMQHIIISKILEYLVPDDMLRSDFRLGDSIVSLLNLIVTGMLQVLQFGSINRFFHMISQEHPVWEKICLSSMFLNRATYQVNRLYGLKDALVLYPWRLCYTTIIHASPIYSLQDWCTWMSILRCVSRNDNRLGELKLHLKSKALSSENVSPTFPDDQIAIAKNLPLDFLRISLTQLTAGLFKEIFPFICGLTRVPKLYFKDWSSGVFPQCFSAAETFRSTIVSLEFNTYMDEPVDLDLVSYLFPGLVHLTCEFNSGCTGSLKLPNLQSLNLPSISATESNRWLDSFFGEGSAFPNLKTLAIKNHENDLSQDLQVMLETIFESWNLPRLKDLRLVLPKICQTLMLKTISTLLCENRGRIQLLSLGNVYYDLEPYQEFIVRAVSAGLKKIELMIANYTNFNLPQQEYLLKEGLDIEFSLSQYTYLDSFSVSYS</sequence>
<protein>
    <submittedName>
        <fullName evidence="1">Uncharacterized protein</fullName>
    </submittedName>
</protein>
<evidence type="ECO:0000313" key="2">
    <source>
        <dbReference type="Proteomes" id="UP000186594"/>
    </source>
</evidence>
<proteinExistence type="predicted"/>
<dbReference type="EMBL" id="LXFE01000210">
    <property type="protein sequence ID" value="OLL26273.1"/>
    <property type="molecule type" value="Genomic_DNA"/>
</dbReference>
<comment type="caution">
    <text evidence="1">The sequence shown here is derived from an EMBL/GenBank/DDBJ whole genome shotgun (WGS) entry which is preliminary data.</text>
</comment>